<evidence type="ECO:0000313" key="7">
    <source>
        <dbReference type="EMBL" id="GEA49597.1"/>
    </source>
</evidence>
<dbReference type="InterPro" id="IPR036737">
    <property type="entry name" value="OmpA-like_sf"/>
</dbReference>
<dbReference type="GO" id="GO:0009279">
    <property type="term" value="C:cell outer membrane"/>
    <property type="evidence" value="ECO:0007669"/>
    <property type="project" value="UniProtKB-SubCell"/>
</dbReference>
<evidence type="ECO:0000259" key="6">
    <source>
        <dbReference type="PROSITE" id="PS51123"/>
    </source>
</evidence>
<feature type="signal peptide" evidence="5">
    <location>
        <begin position="1"/>
        <end position="20"/>
    </location>
</feature>
<dbReference type="PRINTS" id="PR01021">
    <property type="entry name" value="OMPADOMAIN"/>
</dbReference>
<dbReference type="Proteomes" id="UP000318717">
    <property type="component" value="Unassembled WGS sequence"/>
</dbReference>
<dbReference type="InterPro" id="IPR006665">
    <property type="entry name" value="OmpA-like"/>
</dbReference>
<feature type="domain" description="OmpA-like" evidence="6">
    <location>
        <begin position="91"/>
        <end position="211"/>
    </location>
</feature>
<dbReference type="Pfam" id="PF00691">
    <property type="entry name" value="OmpA"/>
    <property type="match status" value="1"/>
</dbReference>
<keyword evidence="2 4" id="KW-0472">Membrane</keyword>
<protein>
    <submittedName>
        <fullName evidence="7">Membrane protein</fullName>
    </submittedName>
</protein>
<reference evidence="7 8" key="1">
    <citation type="submission" date="2019-06" db="EMBL/GenBank/DDBJ databases">
        <title>Whole genome shotgun sequence of Vibrio inusitatus NBRC 102082.</title>
        <authorList>
            <person name="Hosoyama A."/>
            <person name="Uohara A."/>
            <person name="Ohji S."/>
            <person name="Ichikawa N."/>
        </authorList>
    </citation>
    <scope>NUCLEOTIDE SEQUENCE [LARGE SCALE GENOMIC DNA]</scope>
    <source>
        <strain evidence="7 8">NBRC 102082</strain>
    </source>
</reference>
<gene>
    <name evidence="7" type="ORF">VIN01S_04010</name>
</gene>
<sequence>MRVRVATLVCISVASFQATANEVNATIDQLCSTEHMLIKHSVSIGQANAVANNRAQHYQIQPSLSNEQKSKLATSNITLGDDCLEYLSKKEMLEVDSDGVVARVYFNFDKSELTETSKLTLTTLAERIQSIGEVPNLNVVGHTDNLGSEIYNKKLGEHRAVSSKDYLVESGVQKEILLPHSKGFTQPMRDNETDEGRAANRRVEIVVADQS</sequence>
<keyword evidence="3" id="KW-0998">Cell outer membrane</keyword>
<dbReference type="AlphaFoldDB" id="A0A4Y3HRE1"/>
<evidence type="ECO:0000256" key="4">
    <source>
        <dbReference type="PROSITE-ProRule" id="PRU00473"/>
    </source>
</evidence>
<dbReference type="CDD" id="cd07185">
    <property type="entry name" value="OmpA_C-like"/>
    <property type="match status" value="1"/>
</dbReference>
<keyword evidence="5" id="KW-0732">Signal</keyword>
<dbReference type="EMBL" id="BJLF01000001">
    <property type="protein sequence ID" value="GEA49597.1"/>
    <property type="molecule type" value="Genomic_DNA"/>
</dbReference>
<feature type="chain" id="PRO_5021378421" evidence="5">
    <location>
        <begin position="21"/>
        <end position="211"/>
    </location>
</feature>
<dbReference type="PANTHER" id="PTHR30329:SF21">
    <property type="entry name" value="LIPOPROTEIN YIAD-RELATED"/>
    <property type="match status" value="1"/>
</dbReference>
<accession>A0A4Y3HRE1</accession>
<evidence type="ECO:0000256" key="1">
    <source>
        <dbReference type="ARBA" id="ARBA00004442"/>
    </source>
</evidence>
<dbReference type="PANTHER" id="PTHR30329">
    <property type="entry name" value="STATOR ELEMENT OF FLAGELLAR MOTOR COMPLEX"/>
    <property type="match status" value="1"/>
</dbReference>
<comment type="subcellular location">
    <subcellularLocation>
        <location evidence="1">Cell outer membrane</location>
    </subcellularLocation>
</comment>
<keyword evidence="8" id="KW-1185">Reference proteome</keyword>
<dbReference type="InterPro" id="IPR050330">
    <property type="entry name" value="Bact_OuterMem_StrucFunc"/>
</dbReference>
<organism evidence="7 8">
    <name type="scientific">Vibrio inusitatus NBRC 102082</name>
    <dbReference type="NCBI Taxonomy" id="1219070"/>
    <lineage>
        <taxon>Bacteria</taxon>
        <taxon>Pseudomonadati</taxon>
        <taxon>Pseudomonadota</taxon>
        <taxon>Gammaproteobacteria</taxon>
        <taxon>Vibrionales</taxon>
        <taxon>Vibrionaceae</taxon>
        <taxon>Vibrio</taxon>
    </lineage>
</organism>
<dbReference type="RefSeq" id="WP_141343942.1">
    <property type="nucleotide sequence ID" value="NZ_BJLF01000001.1"/>
</dbReference>
<dbReference type="Gene3D" id="3.30.1330.60">
    <property type="entry name" value="OmpA-like domain"/>
    <property type="match status" value="1"/>
</dbReference>
<proteinExistence type="predicted"/>
<name>A0A4Y3HRE1_9VIBR</name>
<comment type="caution">
    <text evidence="7">The sequence shown here is derived from an EMBL/GenBank/DDBJ whole genome shotgun (WGS) entry which is preliminary data.</text>
</comment>
<dbReference type="OrthoDB" id="9792521at2"/>
<dbReference type="InterPro" id="IPR006664">
    <property type="entry name" value="OMP_bac"/>
</dbReference>
<dbReference type="SUPFAM" id="SSF103088">
    <property type="entry name" value="OmpA-like"/>
    <property type="match status" value="1"/>
</dbReference>
<evidence type="ECO:0000313" key="8">
    <source>
        <dbReference type="Proteomes" id="UP000318717"/>
    </source>
</evidence>
<evidence type="ECO:0000256" key="5">
    <source>
        <dbReference type="SAM" id="SignalP"/>
    </source>
</evidence>
<evidence type="ECO:0000256" key="2">
    <source>
        <dbReference type="ARBA" id="ARBA00023136"/>
    </source>
</evidence>
<evidence type="ECO:0000256" key="3">
    <source>
        <dbReference type="ARBA" id="ARBA00023237"/>
    </source>
</evidence>
<dbReference type="PROSITE" id="PS51123">
    <property type="entry name" value="OMPA_2"/>
    <property type="match status" value="1"/>
</dbReference>